<dbReference type="KEGG" id="kba:A0U89_02205"/>
<keyword evidence="5 12" id="KW-0812">Transmembrane</keyword>
<keyword evidence="19" id="KW-1185">Reference proteome</keyword>
<keyword evidence="7" id="KW-0408">Iron</keyword>
<evidence type="ECO:0000256" key="11">
    <source>
        <dbReference type="ARBA" id="ARBA00023237"/>
    </source>
</evidence>
<evidence type="ECO:0000256" key="4">
    <source>
        <dbReference type="ARBA" id="ARBA00022496"/>
    </source>
</evidence>
<organism evidence="18 19">
    <name type="scientific">Kozakia baliensis</name>
    <dbReference type="NCBI Taxonomy" id="153496"/>
    <lineage>
        <taxon>Bacteria</taxon>
        <taxon>Pseudomonadati</taxon>
        <taxon>Pseudomonadota</taxon>
        <taxon>Alphaproteobacteria</taxon>
        <taxon>Acetobacterales</taxon>
        <taxon>Acetobacteraceae</taxon>
        <taxon>Kozakia</taxon>
    </lineage>
</organism>
<evidence type="ECO:0000256" key="6">
    <source>
        <dbReference type="ARBA" id="ARBA00022729"/>
    </source>
</evidence>
<dbReference type="InterPro" id="IPR012910">
    <property type="entry name" value="Plug_dom"/>
</dbReference>
<feature type="domain" description="TonB-dependent receptor plug" evidence="17">
    <location>
        <begin position="73"/>
        <end position="182"/>
    </location>
</feature>
<evidence type="ECO:0000256" key="10">
    <source>
        <dbReference type="ARBA" id="ARBA00023136"/>
    </source>
</evidence>
<evidence type="ECO:0000256" key="12">
    <source>
        <dbReference type="PROSITE-ProRule" id="PRU01360"/>
    </source>
</evidence>
<dbReference type="SUPFAM" id="SSF56935">
    <property type="entry name" value="Porins"/>
    <property type="match status" value="1"/>
</dbReference>
<dbReference type="InterPro" id="IPR039426">
    <property type="entry name" value="TonB-dep_rcpt-like"/>
</dbReference>
<evidence type="ECO:0000256" key="9">
    <source>
        <dbReference type="ARBA" id="ARBA00023077"/>
    </source>
</evidence>
<evidence type="ECO:0000256" key="15">
    <source>
        <dbReference type="SAM" id="SignalP"/>
    </source>
</evidence>
<dbReference type="AlphaFoldDB" id="A0A1D8UWJ7"/>
<evidence type="ECO:0000256" key="7">
    <source>
        <dbReference type="ARBA" id="ARBA00023004"/>
    </source>
</evidence>
<accession>A0A1D8UWJ7</accession>
<keyword evidence="4" id="KW-0410">Iron transport</keyword>
<dbReference type="Proteomes" id="UP000179145">
    <property type="component" value="Chromosome"/>
</dbReference>
<dbReference type="GO" id="GO:0009279">
    <property type="term" value="C:cell outer membrane"/>
    <property type="evidence" value="ECO:0007669"/>
    <property type="project" value="UniProtKB-SubCell"/>
</dbReference>
<reference evidence="18 19" key="1">
    <citation type="journal article" date="2016" name="Microb. Cell Fact.">
        <title>Dissection of exopolysaccharide biosynthesis in Kozakia baliensis.</title>
        <authorList>
            <person name="Brandt J.U."/>
            <person name="Jakob F."/>
            <person name="Behr J."/>
            <person name="Geissler A.J."/>
            <person name="Vogel R.F."/>
        </authorList>
    </citation>
    <scope>NUCLEOTIDE SEQUENCE [LARGE SCALE GENOMIC DNA]</scope>
    <source>
        <strain evidence="18 19">DSM 14400</strain>
    </source>
</reference>
<evidence type="ECO:0000256" key="14">
    <source>
        <dbReference type="SAM" id="MobiDB-lite"/>
    </source>
</evidence>
<evidence type="ECO:0000256" key="2">
    <source>
        <dbReference type="ARBA" id="ARBA00022448"/>
    </source>
</evidence>
<dbReference type="GO" id="GO:0015344">
    <property type="term" value="F:siderophore uptake transmembrane transporter activity"/>
    <property type="evidence" value="ECO:0007669"/>
    <property type="project" value="TreeGrafter"/>
</dbReference>
<dbReference type="STRING" id="153496.A0U89_02205"/>
<dbReference type="InterPro" id="IPR000531">
    <property type="entry name" value="Beta-barrel_TonB"/>
</dbReference>
<evidence type="ECO:0000259" key="16">
    <source>
        <dbReference type="Pfam" id="PF00593"/>
    </source>
</evidence>
<feature type="compositionally biased region" description="Low complexity" evidence="14">
    <location>
        <begin position="31"/>
        <end position="40"/>
    </location>
</feature>
<feature type="domain" description="TonB-dependent receptor-like beta-barrel" evidence="16">
    <location>
        <begin position="296"/>
        <end position="747"/>
    </location>
</feature>
<feature type="signal peptide" evidence="15">
    <location>
        <begin position="1"/>
        <end position="29"/>
    </location>
</feature>
<keyword evidence="10 12" id="KW-0472">Membrane</keyword>
<proteinExistence type="inferred from homology"/>
<comment type="similarity">
    <text evidence="12 13">Belongs to the TonB-dependent receptor family.</text>
</comment>
<evidence type="ECO:0000256" key="8">
    <source>
        <dbReference type="ARBA" id="ARBA00023065"/>
    </source>
</evidence>
<comment type="subcellular location">
    <subcellularLocation>
        <location evidence="1 12">Cell outer membrane</location>
        <topology evidence="1 12">Multi-pass membrane protein</topology>
    </subcellularLocation>
</comment>
<evidence type="ECO:0000313" key="19">
    <source>
        <dbReference type="Proteomes" id="UP000179145"/>
    </source>
</evidence>
<keyword evidence="3 12" id="KW-1134">Transmembrane beta strand</keyword>
<evidence type="ECO:0000256" key="13">
    <source>
        <dbReference type="RuleBase" id="RU003357"/>
    </source>
</evidence>
<keyword evidence="6 15" id="KW-0732">Signal</keyword>
<gene>
    <name evidence="18" type="ORF">A0U89_02205</name>
</gene>
<evidence type="ECO:0000256" key="3">
    <source>
        <dbReference type="ARBA" id="ARBA00022452"/>
    </source>
</evidence>
<dbReference type="PANTHER" id="PTHR32552:SF89">
    <property type="entry name" value="CATECHOLATE SIDEROPHORE RECEPTOR FIU"/>
    <property type="match status" value="1"/>
</dbReference>
<evidence type="ECO:0000256" key="1">
    <source>
        <dbReference type="ARBA" id="ARBA00004571"/>
    </source>
</evidence>
<feature type="region of interest" description="Disordered" evidence="14">
    <location>
        <begin position="31"/>
        <end position="55"/>
    </location>
</feature>
<protein>
    <submittedName>
        <fullName evidence="18">TonB-dependent receptor</fullName>
    </submittedName>
</protein>
<evidence type="ECO:0000256" key="5">
    <source>
        <dbReference type="ARBA" id="ARBA00022692"/>
    </source>
</evidence>
<dbReference type="InterPro" id="IPR037066">
    <property type="entry name" value="Plug_dom_sf"/>
</dbReference>
<keyword evidence="18" id="KW-0675">Receptor</keyword>
<dbReference type="OrthoDB" id="7229372at2"/>
<keyword evidence="8" id="KW-0406">Ion transport</keyword>
<evidence type="ECO:0000313" key="18">
    <source>
        <dbReference type="EMBL" id="AOX18055.1"/>
    </source>
</evidence>
<dbReference type="eggNOG" id="COG4772">
    <property type="taxonomic scope" value="Bacteria"/>
</dbReference>
<dbReference type="InterPro" id="IPR036942">
    <property type="entry name" value="Beta-barrel_TonB_sf"/>
</dbReference>
<dbReference type="Gene3D" id="2.170.130.10">
    <property type="entry name" value="TonB-dependent receptor, plug domain"/>
    <property type="match status" value="1"/>
</dbReference>
<keyword evidence="11 12" id="KW-0998">Cell outer membrane</keyword>
<dbReference type="EMBL" id="CP014674">
    <property type="protein sequence ID" value="AOX18055.1"/>
    <property type="molecule type" value="Genomic_DNA"/>
</dbReference>
<dbReference type="Pfam" id="PF07715">
    <property type="entry name" value="Plug"/>
    <property type="match status" value="1"/>
</dbReference>
<evidence type="ECO:0000259" key="17">
    <source>
        <dbReference type="Pfam" id="PF07715"/>
    </source>
</evidence>
<name>A0A1D8UWJ7_9PROT</name>
<keyword evidence="9 13" id="KW-0798">TonB box</keyword>
<dbReference type="PROSITE" id="PS52016">
    <property type="entry name" value="TONB_DEPENDENT_REC_3"/>
    <property type="match status" value="1"/>
</dbReference>
<feature type="chain" id="PRO_5009439165" evidence="15">
    <location>
        <begin position="30"/>
        <end position="786"/>
    </location>
</feature>
<dbReference type="Gene3D" id="2.40.170.20">
    <property type="entry name" value="TonB-dependent receptor, beta-barrel domain"/>
    <property type="match status" value="1"/>
</dbReference>
<sequence length="786" mass="86684">MTLSNRRKWKNILQCVVFSSALTSISAWAAPATPPRASTSKPQPATKARRGEAVRSPLAPKVETISVYGQGSTRQMTSVTSSMLRETVPGTSPMKALNRLPGVMYQSADPFGAYEYSSSLFMRGFSQAQLGFTLDDVPLGDQQFNNYNGLSITRAISTDNVSGVDVSQGAGAIDVASTSNLGGAMQFHSRDPSHKRGGNVEQTFGSNSTFRTFVRLDSGDLNHTGTRFYISYARTSLNLWKGGGYNYSDQVNAKFVQPLARGSSFKAFFNWSSIQQFDYQDMSLNYLHTVGSHLANYYPDYGAAYQAALGNFRPDIARSSDPLDAAYYAGTANRQDFLGGMTLNENLNDHLNWKTTLYGHGDSGYSTWTTPYTPSPNGSPLSVRTQNPGILRGGILSALTHHYGANTFNTGVWYEYGQFTEGRYFSETPLLGQGTLGNPTDHFPTGIFANPWNEKFQTSTFQFHIQDTYQITPHLKINAGFRSMVVQSGNQVLNQDSSYNGGNRVAQGRLTASNAFLPQVSANWRFLPHNELFFDVSHNMRAFPEDGYGTNVAATPWTTNQKAFDATARNLKPETDWVYEGGYRYTTPLVTGLLSAYRMNFSNRLQLVSTGPIVNPVTAVQNVGGVTTNGVEGSVTIRPLEGLSFYNSISYAHSTYDQDVQTSGGLEPTKGKLIPNYPALMYKGVIAYEWRNLNVHLDGNYLSHRYLTYTNDTKVPGYFIANFGARYRFTKIPALKNLTASFNIYNLFNKTYVATTGELGNSFSGSPQTFMMGAPRQFFGTVSVDF</sequence>
<dbReference type="Pfam" id="PF00593">
    <property type="entry name" value="TonB_dep_Rec_b-barrel"/>
    <property type="match status" value="1"/>
</dbReference>
<dbReference type="PANTHER" id="PTHR32552">
    <property type="entry name" value="FERRICHROME IRON RECEPTOR-RELATED"/>
    <property type="match status" value="1"/>
</dbReference>
<keyword evidence="2 12" id="KW-0813">Transport</keyword>